<dbReference type="GO" id="GO:0015074">
    <property type="term" value="P:DNA integration"/>
    <property type="evidence" value="ECO:0007669"/>
    <property type="project" value="UniProtKB-KW"/>
</dbReference>
<dbReference type="RefSeq" id="WP_073103858.1">
    <property type="nucleotide sequence ID" value="NZ_FQXE01000007.1"/>
</dbReference>
<dbReference type="InterPro" id="IPR057084">
    <property type="entry name" value="Int_N"/>
</dbReference>
<dbReference type="InterPro" id="IPR050090">
    <property type="entry name" value="Tyrosine_recombinase_XerCD"/>
</dbReference>
<evidence type="ECO:0000256" key="4">
    <source>
        <dbReference type="PROSITE-ProRule" id="PRU01248"/>
    </source>
</evidence>
<proteinExistence type="predicted"/>
<evidence type="ECO:0000259" key="6">
    <source>
        <dbReference type="PROSITE" id="PS51900"/>
    </source>
</evidence>
<evidence type="ECO:0000313" key="7">
    <source>
        <dbReference type="EMBL" id="SHI00894.1"/>
    </source>
</evidence>
<dbReference type="AlphaFoldDB" id="A0A1M5XMX2"/>
<dbReference type="InterPro" id="IPR002104">
    <property type="entry name" value="Integrase_catalytic"/>
</dbReference>
<keyword evidence="1" id="KW-0229">DNA integration</keyword>
<dbReference type="Pfam" id="PF00589">
    <property type="entry name" value="Phage_integrase"/>
    <property type="match status" value="1"/>
</dbReference>
<evidence type="ECO:0000256" key="2">
    <source>
        <dbReference type="ARBA" id="ARBA00023125"/>
    </source>
</evidence>
<evidence type="ECO:0000259" key="5">
    <source>
        <dbReference type="PROSITE" id="PS51898"/>
    </source>
</evidence>
<dbReference type="OrthoDB" id="662444at2"/>
<dbReference type="Gene3D" id="1.10.443.10">
    <property type="entry name" value="Intergrase catalytic core"/>
    <property type="match status" value="1"/>
</dbReference>
<evidence type="ECO:0000256" key="1">
    <source>
        <dbReference type="ARBA" id="ARBA00022908"/>
    </source>
</evidence>
<reference evidence="7 8" key="1">
    <citation type="submission" date="2016-11" db="EMBL/GenBank/DDBJ databases">
        <authorList>
            <person name="Jaros S."/>
            <person name="Januszkiewicz K."/>
            <person name="Wedrychowicz H."/>
        </authorList>
    </citation>
    <scope>NUCLEOTIDE SEQUENCE [LARGE SCALE GENOMIC DNA]</scope>
    <source>
        <strain evidence="7 8">CGMCC 1.10190</strain>
    </source>
</reference>
<dbReference type="InterPro" id="IPR044068">
    <property type="entry name" value="CB"/>
</dbReference>
<dbReference type="CDD" id="cd00796">
    <property type="entry name" value="INT_Rci_Hp1_C"/>
    <property type="match status" value="1"/>
</dbReference>
<dbReference type="STRING" id="658167.SAMN04488135_10714"/>
<dbReference type="SUPFAM" id="SSF56349">
    <property type="entry name" value="DNA breaking-rejoining enzymes"/>
    <property type="match status" value="1"/>
</dbReference>
<sequence length="335" mass="38010">MAITKTNAGWLVDVQPGGRGSKRYRKTFRTQAEAKVWETWVKAETNSNAAWAPEKRDTRKLLALAELWYDNHGKELRAAEDTYKRIKAVIDAMGNPIASAFTVTTFTKYRAARLEEGITLNTVNREHAYLRAMFNELIRLGYWKKDNPLKDLRQFQVQENELSYLNSEQIPALLEQLRASSNVHVYLVAKICLSTGARWSEGEGLTLTQVRDGLIQFARTKSGKTRAVPITDDLDKAIRSHRKMHKRGNVLFDYCTGAFKEAIERAKIELPPGQLTHVLRHTFASHFMINGGNILTLQRILGHQDLKTTMRYAHLAPNHLEAARTLNPISAGKLS</sequence>
<feature type="domain" description="Core-binding (CB)" evidence="6">
    <location>
        <begin position="59"/>
        <end position="138"/>
    </location>
</feature>
<dbReference type="Proteomes" id="UP000184226">
    <property type="component" value="Unassembled WGS sequence"/>
</dbReference>
<dbReference type="EMBL" id="FQXE01000007">
    <property type="protein sequence ID" value="SHI00894.1"/>
    <property type="molecule type" value="Genomic_DNA"/>
</dbReference>
<protein>
    <submittedName>
        <fullName evidence="7">Site-specific recombinase XerD</fullName>
    </submittedName>
</protein>
<gene>
    <name evidence="7" type="ORF">SAMN04488135_10714</name>
</gene>
<dbReference type="PANTHER" id="PTHR30349:SF93">
    <property type="entry name" value="FELS-2 PROPHAGE PROTEIN"/>
    <property type="match status" value="1"/>
</dbReference>
<dbReference type="Gene3D" id="1.10.150.130">
    <property type="match status" value="1"/>
</dbReference>
<dbReference type="Pfam" id="PF24624">
    <property type="entry name" value="Int_N"/>
    <property type="match status" value="1"/>
</dbReference>
<dbReference type="GO" id="GO:0003677">
    <property type="term" value="F:DNA binding"/>
    <property type="evidence" value="ECO:0007669"/>
    <property type="project" value="UniProtKB-UniRule"/>
</dbReference>
<organism evidence="7 8">
    <name type="scientific">Pollutimonas bauzanensis</name>
    <dbReference type="NCBI Taxonomy" id="658167"/>
    <lineage>
        <taxon>Bacteria</taxon>
        <taxon>Pseudomonadati</taxon>
        <taxon>Pseudomonadota</taxon>
        <taxon>Betaproteobacteria</taxon>
        <taxon>Burkholderiales</taxon>
        <taxon>Alcaligenaceae</taxon>
        <taxon>Pollutimonas</taxon>
    </lineage>
</organism>
<dbReference type="PANTHER" id="PTHR30349">
    <property type="entry name" value="PHAGE INTEGRASE-RELATED"/>
    <property type="match status" value="1"/>
</dbReference>
<dbReference type="GO" id="GO:0006310">
    <property type="term" value="P:DNA recombination"/>
    <property type="evidence" value="ECO:0007669"/>
    <property type="project" value="UniProtKB-KW"/>
</dbReference>
<accession>A0A1M5XMX2</accession>
<name>A0A1M5XMX2_9BURK</name>
<feature type="domain" description="Tyr recombinase" evidence="5">
    <location>
        <begin position="160"/>
        <end position="325"/>
    </location>
</feature>
<keyword evidence="8" id="KW-1185">Reference proteome</keyword>
<evidence type="ECO:0000256" key="3">
    <source>
        <dbReference type="ARBA" id="ARBA00023172"/>
    </source>
</evidence>
<dbReference type="InterPro" id="IPR011010">
    <property type="entry name" value="DNA_brk_join_enz"/>
</dbReference>
<dbReference type="InterPro" id="IPR013762">
    <property type="entry name" value="Integrase-like_cat_sf"/>
</dbReference>
<keyword evidence="3" id="KW-0233">DNA recombination</keyword>
<keyword evidence="2 4" id="KW-0238">DNA-binding</keyword>
<dbReference type="InterPro" id="IPR010998">
    <property type="entry name" value="Integrase_recombinase_N"/>
</dbReference>
<dbReference type="PROSITE" id="PS51900">
    <property type="entry name" value="CB"/>
    <property type="match status" value="1"/>
</dbReference>
<dbReference type="PROSITE" id="PS51898">
    <property type="entry name" value="TYR_RECOMBINASE"/>
    <property type="match status" value="1"/>
</dbReference>
<evidence type="ECO:0000313" key="8">
    <source>
        <dbReference type="Proteomes" id="UP000184226"/>
    </source>
</evidence>